<feature type="transmembrane region" description="Helical" evidence="1">
    <location>
        <begin position="163"/>
        <end position="182"/>
    </location>
</feature>
<feature type="transmembrane region" description="Helical" evidence="1">
    <location>
        <begin position="13"/>
        <end position="32"/>
    </location>
</feature>
<comment type="caution">
    <text evidence="2">The sequence shown here is derived from an EMBL/GenBank/DDBJ whole genome shotgun (WGS) entry which is preliminary data.</text>
</comment>
<evidence type="ECO:0000256" key="1">
    <source>
        <dbReference type="SAM" id="Phobius"/>
    </source>
</evidence>
<feature type="transmembrane region" description="Helical" evidence="1">
    <location>
        <begin position="62"/>
        <end position="83"/>
    </location>
</feature>
<accession>A0ABX1CXL8</accession>
<keyword evidence="1" id="KW-0472">Membrane</keyword>
<keyword evidence="1" id="KW-1133">Transmembrane helix</keyword>
<feature type="transmembrane region" description="Helical" evidence="1">
    <location>
        <begin position="194"/>
        <end position="212"/>
    </location>
</feature>
<reference evidence="2 3" key="1">
    <citation type="submission" date="2020-03" db="EMBL/GenBank/DDBJ databases">
        <title>Salinimicrobium sp. nov, isolated from SCS.</title>
        <authorList>
            <person name="Cao W.R."/>
        </authorList>
    </citation>
    <scope>NUCLEOTIDE SEQUENCE [LARGE SCALE GENOMIC DNA]</scope>
    <source>
        <strain evidence="3">J15B91</strain>
    </source>
</reference>
<feature type="transmembrane region" description="Helical" evidence="1">
    <location>
        <begin position="95"/>
        <end position="115"/>
    </location>
</feature>
<proteinExistence type="predicted"/>
<keyword evidence="1" id="KW-0812">Transmembrane</keyword>
<protein>
    <submittedName>
        <fullName evidence="2">DUF4271 domain-containing protein</fullName>
    </submittedName>
</protein>
<dbReference type="RefSeq" id="WP_168138118.1">
    <property type="nucleotide sequence ID" value="NZ_JAAVJR010000004.1"/>
</dbReference>
<dbReference type="Pfam" id="PF14093">
    <property type="entry name" value="DUF4271"/>
    <property type="match status" value="1"/>
</dbReference>
<keyword evidence="3" id="KW-1185">Reference proteome</keyword>
<dbReference type="Proteomes" id="UP000703674">
    <property type="component" value="Unassembled WGS sequence"/>
</dbReference>
<sequence length="222" mass="26199">MEAIERYTVSQDWITLLLVLAFVLLVVAKYVFTQRFSHFTMLFATDKYLLLKGKDPNLFHPFNILFFVINVISVGLFIYVFYLTFVEVVPERPKILFLRIITAYTAFVLLKFSLEKIIADVVSVNQKMNYYLFYKLSYRNFISLALLPVCIFLIYVLEPTKTLLFVVLGIILLMNFITLLSVFRKNSQYIFNNWFYFILYLCALEIGPYYILYKTVTSLQGE</sequence>
<name>A0ABX1CXL8_9FLAO</name>
<dbReference type="EMBL" id="JAAVJR010000004">
    <property type="protein sequence ID" value="NJW53015.1"/>
    <property type="molecule type" value="Genomic_DNA"/>
</dbReference>
<evidence type="ECO:0000313" key="3">
    <source>
        <dbReference type="Proteomes" id="UP000703674"/>
    </source>
</evidence>
<feature type="transmembrane region" description="Helical" evidence="1">
    <location>
        <begin position="136"/>
        <end position="157"/>
    </location>
</feature>
<gene>
    <name evidence="2" type="ORF">HC175_08780</name>
</gene>
<evidence type="ECO:0000313" key="2">
    <source>
        <dbReference type="EMBL" id="NJW53015.1"/>
    </source>
</evidence>
<organism evidence="2 3">
    <name type="scientific">Salinimicrobium oceani</name>
    <dbReference type="NCBI Taxonomy" id="2722702"/>
    <lineage>
        <taxon>Bacteria</taxon>
        <taxon>Pseudomonadati</taxon>
        <taxon>Bacteroidota</taxon>
        <taxon>Flavobacteriia</taxon>
        <taxon>Flavobacteriales</taxon>
        <taxon>Flavobacteriaceae</taxon>
        <taxon>Salinimicrobium</taxon>
    </lineage>
</organism>
<dbReference type="InterPro" id="IPR025367">
    <property type="entry name" value="DUF4271"/>
</dbReference>